<accession>A0A1H8NIT3</accession>
<dbReference type="InterPro" id="IPR036388">
    <property type="entry name" value="WH-like_DNA-bd_sf"/>
</dbReference>
<dbReference type="InterPro" id="IPR011990">
    <property type="entry name" value="TPR-like_helical_dom_sf"/>
</dbReference>
<dbReference type="STRING" id="310780.SAMN05216267_102288"/>
<dbReference type="Pfam" id="PF13424">
    <property type="entry name" value="TPR_12"/>
    <property type="match status" value="1"/>
</dbReference>
<feature type="region of interest" description="Disordered" evidence="1">
    <location>
        <begin position="762"/>
        <end position="801"/>
    </location>
</feature>
<sequence>MPDPDGAGDLGQFVGLLGELRAWAGLPSYRMLAKRVGPFMRPARVVSPFTVVDVFKPGRRRLDLDLVVAIVRALGADEPAVDRWRQACIRVHARARTDGPAGEFGSLPTDLATFTGRHEELARLVAAATNPREGDSSGANNVVVSSIEGMAGVGKTQLAIHAAHQLLRDGHFAEIQLYVNLRGFDPDHPPADPSAVLEAFLRQLGVAPKHIPAARDERAAMYRDKLRERGGLVLLDNAADEGQVRDLVPAGPGCLVLITSRRSLAGLDGVDPYLIDVFSETESLDLLMRIAGRDRVVAEPEAAARIVDCCDHLPLAVALAAARLRSRPAWSLAVMAERLEDGCLDEMHAGGRALTPVFDLSYRDLPERLRRTFRLLGHHPGHDFTPSMVTALAEVPLREAEAALEHLQDENLVRQSTPGRYELHDLVRAYALKLAQAEPEHDAQAALTRLASWYVTAGHAAATAINTPALLRVLPDGPGERAQFGSYDEGLAWFDQEWQNITALQQAAAKAGLHRHTWQLALVQKQFRVVRNQFDDFLAVQKLAVEAAVASGDRAAEALMVTGLGGVYFRTDRLDDAERCLLEARRIYRAIGDPTGEGSALVDYGSVQTQRGNKDHAVSLYTRAIDLLQGPDGQRVLAIALMNRGVIHQRLGNLAQAVADTHLALSAFRQVQDHRNQAMAIGNLAWFHLLAANHRAALDLYRDQQQLADLLADNLLQANALMGTGETHAAAGQIDKARHAWQEAQLLYEEITHPWAAQARHRLDISRKDPTAPWTPTDWEDPESLPPQPRNSSPTTRSPGR</sequence>
<dbReference type="Proteomes" id="UP000181951">
    <property type="component" value="Unassembled WGS sequence"/>
</dbReference>
<dbReference type="PRINTS" id="PR00364">
    <property type="entry name" value="DISEASERSIST"/>
</dbReference>
<protein>
    <submittedName>
        <fullName evidence="2">Predicted ATPase</fullName>
    </submittedName>
</protein>
<dbReference type="AlphaFoldDB" id="A0A1H8NIT3"/>
<evidence type="ECO:0000313" key="3">
    <source>
        <dbReference type="Proteomes" id="UP000181951"/>
    </source>
</evidence>
<dbReference type="SUPFAM" id="SSF48452">
    <property type="entry name" value="TPR-like"/>
    <property type="match status" value="1"/>
</dbReference>
<dbReference type="SUPFAM" id="SSF52540">
    <property type="entry name" value="P-loop containing nucleoside triphosphate hydrolases"/>
    <property type="match status" value="1"/>
</dbReference>
<dbReference type="InterPro" id="IPR027417">
    <property type="entry name" value="P-loop_NTPase"/>
</dbReference>
<dbReference type="PANTHER" id="PTHR47691:SF3">
    <property type="entry name" value="HTH-TYPE TRANSCRIPTIONAL REGULATOR RV0890C-RELATED"/>
    <property type="match status" value="1"/>
</dbReference>
<proteinExistence type="predicted"/>
<name>A0A1H8NIT3_9ACTN</name>
<feature type="compositionally biased region" description="Polar residues" evidence="1">
    <location>
        <begin position="790"/>
        <end position="801"/>
    </location>
</feature>
<dbReference type="InterPro" id="IPR019734">
    <property type="entry name" value="TPR_rpt"/>
</dbReference>
<reference evidence="2 3" key="1">
    <citation type="submission" date="2016-10" db="EMBL/GenBank/DDBJ databases">
        <authorList>
            <person name="de Groot N.N."/>
        </authorList>
    </citation>
    <scope>NUCLEOTIDE SEQUENCE [LARGE SCALE GENOMIC DNA]</scope>
    <source>
        <strain evidence="2 3">CGMCC 4.2026</strain>
    </source>
</reference>
<keyword evidence="3" id="KW-1185">Reference proteome</keyword>
<evidence type="ECO:0000313" key="2">
    <source>
        <dbReference type="EMBL" id="SEO29507.1"/>
    </source>
</evidence>
<dbReference type="RefSeq" id="WP_176735564.1">
    <property type="nucleotide sequence ID" value="NZ_FODD01000022.1"/>
</dbReference>
<organism evidence="2 3">
    <name type="scientific">Actinacidiphila rubida</name>
    <dbReference type="NCBI Taxonomy" id="310780"/>
    <lineage>
        <taxon>Bacteria</taxon>
        <taxon>Bacillati</taxon>
        <taxon>Actinomycetota</taxon>
        <taxon>Actinomycetes</taxon>
        <taxon>Kitasatosporales</taxon>
        <taxon>Streptomycetaceae</taxon>
        <taxon>Actinacidiphila</taxon>
    </lineage>
</organism>
<dbReference type="PANTHER" id="PTHR47691">
    <property type="entry name" value="REGULATOR-RELATED"/>
    <property type="match status" value="1"/>
</dbReference>
<evidence type="ECO:0000256" key="1">
    <source>
        <dbReference type="SAM" id="MobiDB-lite"/>
    </source>
</evidence>
<dbReference type="Gene3D" id="1.10.10.10">
    <property type="entry name" value="Winged helix-like DNA-binding domain superfamily/Winged helix DNA-binding domain"/>
    <property type="match status" value="1"/>
</dbReference>
<dbReference type="GO" id="GO:0043531">
    <property type="term" value="F:ADP binding"/>
    <property type="evidence" value="ECO:0007669"/>
    <property type="project" value="InterPro"/>
</dbReference>
<dbReference type="Gene3D" id="3.40.50.300">
    <property type="entry name" value="P-loop containing nucleotide triphosphate hydrolases"/>
    <property type="match status" value="1"/>
</dbReference>
<gene>
    <name evidence="2" type="ORF">SAMN05216267_102288</name>
</gene>
<dbReference type="SMART" id="SM00028">
    <property type="entry name" value="TPR"/>
    <property type="match status" value="5"/>
</dbReference>
<dbReference type="EMBL" id="FODD01000022">
    <property type="protein sequence ID" value="SEO29507.1"/>
    <property type="molecule type" value="Genomic_DNA"/>
</dbReference>
<dbReference type="Gene3D" id="1.25.40.10">
    <property type="entry name" value="Tetratricopeptide repeat domain"/>
    <property type="match status" value="1"/>
</dbReference>